<evidence type="ECO:0000256" key="2">
    <source>
        <dbReference type="ARBA" id="ARBA00022679"/>
    </source>
</evidence>
<dbReference type="InterPro" id="IPR050447">
    <property type="entry name" value="Erg6_SMT_methyltransf"/>
</dbReference>
<keyword evidence="2 6" id="KW-0808">Transferase</keyword>
<name>A0A2A4SS24_9DELT</name>
<comment type="pathway">
    <text evidence="4">Amine and polyamine biosynthesis; betaine biosynthesis via glycine pathway; betaine from glycine: step 3/3.</text>
</comment>
<organism evidence="6 7">
    <name type="scientific">SAR324 cluster bacterium</name>
    <dbReference type="NCBI Taxonomy" id="2024889"/>
    <lineage>
        <taxon>Bacteria</taxon>
        <taxon>Deltaproteobacteria</taxon>
        <taxon>SAR324 cluster</taxon>
    </lineage>
</organism>
<dbReference type="GO" id="GO:0032259">
    <property type="term" value="P:methylation"/>
    <property type="evidence" value="ECO:0007669"/>
    <property type="project" value="UniProtKB-KW"/>
</dbReference>
<keyword evidence="3" id="KW-0949">S-adenosyl-L-methionine</keyword>
<dbReference type="InterPro" id="IPR029063">
    <property type="entry name" value="SAM-dependent_MTases_sf"/>
</dbReference>
<comment type="caution">
    <text evidence="6">The sequence shown here is derived from an EMBL/GenBank/DDBJ whole genome shotgun (WGS) entry which is preliminary data.</text>
</comment>
<gene>
    <name evidence="6" type="ORF">COB67_12445</name>
</gene>
<dbReference type="Pfam" id="PF08241">
    <property type="entry name" value="Methyltransf_11"/>
    <property type="match status" value="1"/>
</dbReference>
<dbReference type="EMBL" id="NVSR01000136">
    <property type="protein sequence ID" value="PCI23881.1"/>
    <property type="molecule type" value="Genomic_DNA"/>
</dbReference>
<feature type="domain" description="Methyltransferase type 11" evidence="5">
    <location>
        <begin position="72"/>
        <end position="170"/>
    </location>
</feature>
<dbReference type="FunFam" id="3.40.50.150:FF:000461">
    <property type="entry name" value="Sarcosine/dimethylglycine N-methyltransferase"/>
    <property type="match status" value="1"/>
</dbReference>
<dbReference type="PANTHER" id="PTHR44068">
    <property type="entry name" value="ZGC:194242"/>
    <property type="match status" value="1"/>
</dbReference>
<dbReference type="AlphaFoldDB" id="A0A2A4SS24"/>
<sequence>MTNSFSEVVQVTQDYYDSTDADVFYSSIWGGEDIHIGLYESEEDTVYEASRRTVQRVASFAQGQLGEDSKVLDIGAGYGGASRYLAKEFGCHVTSLNLSEVENKKNRKLCLDQGLHRLVDVAFGSFEAIPFEDESFDLVWSQDAILHSGNREKVVQEVSRVLKKGGRFLFTDIMQSDDCPENVLQPILDRIHLQSLGSPAFYTQAAQKFSLEKLGFDDQTAQIANHYAKVLRETELRQAELEQKVNKDYLERMKVGLQHWVDGGNKGHLSWGIFQFQKK</sequence>
<evidence type="ECO:0000256" key="3">
    <source>
        <dbReference type="ARBA" id="ARBA00022691"/>
    </source>
</evidence>
<dbReference type="GO" id="GO:0019286">
    <property type="term" value="P:glycine betaine biosynthetic process from glycine"/>
    <property type="evidence" value="ECO:0007669"/>
    <property type="project" value="UniProtKB-ARBA"/>
</dbReference>
<dbReference type="PANTHER" id="PTHR44068:SF11">
    <property type="entry name" value="GERANYL DIPHOSPHATE 2-C-METHYLTRANSFERASE"/>
    <property type="match status" value="1"/>
</dbReference>
<accession>A0A2A4SS24</accession>
<dbReference type="InterPro" id="IPR013216">
    <property type="entry name" value="Methyltransf_11"/>
</dbReference>
<dbReference type="Gene3D" id="3.40.50.150">
    <property type="entry name" value="Vaccinia Virus protein VP39"/>
    <property type="match status" value="1"/>
</dbReference>
<proteinExistence type="predicted"/>
<protein>
    <submittedName>
        <fullName evidence="6">SAM-dependent methyltransferase</fullName>
    </submittedName>
</protein>
<evidence type="ECO:0000256" key="4">
    <source>
        <dbReference type="ARBA" id="ARBA00060542"/>
    </source>
</evidence>
<evidence type="ECO:0000256" key="1">
    <source>
        <dbReference type="ARBA" id="ARBA00022603"/>
    </source>
</evidence>
<dbReference type="Proteomes" id="UP000218113">
    <property type="component" value="Unassembled WGS sequence"/>
</dbReference>
<evidence type="ECO:0000259" key="5">
    <source>
        <dbReference type="Pfam" id="PF08241"/>
    </source>
</evidence>
<evidence type="ECO:0000313" key="6">
    <source>
        <dbReference type="EMBL" id="PCI23881.1"/>
    </source>
</evidence>
<dbReference type="SUPFAM" id="SSF53335">
    <property type="entry name" value="S-adenosyl-L-methionine-dependent methyltransferases"/>
    <property type="match status" value="1"/>
</dbReference>
<dbReference type="GO" id="GO:0052729">
    <property type="term" value="F:dimethylglycine N-methyltransferase activity"/>
    <property type="evidence" value="ECO:0007669"/>
    <property type="project" value="UniProtKB-ARBA"/>
</dbReference>
<dbReference type="CDD" id="cd02440">
    <property type="entry name" value="AdoMet_MTases"/>
    <property type="match status" value="1"/>
</dbReference>
<keyword evidence="1 6" id="KW-0489">Methyltransferase</keyword>
<reference evidence="7" key="1">
    <citation type="submission" date="2017-08" db="EMBL/GenBank/DDBJ databases">
        <title>A dynamic microbial community with high functional redundancy inhabits the cold, oxic subseafloor aquifer.</title>
        <authorList>
            <person name="Tully B.J."/>
            <person name="Wheat C.G."/>
            <person name="Glazer B.T."/>
            <person name="Huber J.A."/>
        </authorList>
    </citation>
    <scope>NUCLEOTIDE SEQUENCE [LARGE SCALE GENOMIC DNA]</scope>
</reference>
<evidence type="ECO:0000313" key="7">
    <source>
        <dbReference type="Proteomes" id="UP000218113"/>
    </source>
</evidence>